<organism evidence="1 2">
    <name type="scientific">Lindgomyces ingoldianus</name>
    <dbReference type="NCBI Taxonomy" id="673940"/>
    <lineage>
        <taxon>Eukaryota</taxon>
        <taxon>Fungi</taxon>
        <taxon>Dikarya</taxon>
        <taxon>Ascomycota</taxon>
        <taxon>Pezizomycotina</taxon>
        <taxon>Dothideomycetes</taxon>
        <taxon>Pleosporomycetidae</taxon>
        <taxon>Pleosporales</taxon>
        <taxon>Lindgomycetaceae</taxon>
        <taxon>Lindgomyces</taxon>
    </lineage>
</organism>
<name>A0ACB6QAW8_9PLEO</name>
<gene>
    <name evidence="1" type="ORF">BDR25DRAFT_361985</name>
</gene>
<sequence length="269" mass="30047">MGVVALIAWIEGEEEEGRTPGRKDLTGGVSPSTACGPGEPDSELSFPKFRQIQVHSPLQSLSLHHGTEETGNWKRKSLKRGNPRAKSPNPLVATHRKRFHKLKNVTNQQQNQNSSNNSPLFRLPAEICSQIFSTRWVQYPSPGLPAAMALAQNPYYSLNRAYVLPCFLGIETLNTSLLKLHAETATLFSSCNLFGFYSRVDTNAWLEKCIPADTKAATKMVARFHWVKTKRECSNACVLAAFFFDNGNMRERVMGEKEGLEVSMEDEAE</sequence>
<evidence type="ECO:0000313" key="2">
    <source>
        <dbReference type="Proteomes" id="UP000799755"/>
    </source>
</evidence>
<dbReference type="EMBL" id="MU003540">
    <property type="protein sequence ID" value="KAF2464056.1"/>
    <property type="molecule type" value="Genomic_DNA"/>
</dbReference>
<keyword evidence="2" id="KW-1185">Reference proteome</keyword>
<comment type="caution">
    <text evidence="1">The sequence shown here is derived from an EMBL/GenBank/DDBJ whole genome shotgun (WGS) entry which is preliminary data.</text>
</comment>
<protein>
    <submittedName>
        <fullName evidence="1">Uncharacterized protein</fullName>
    </submittedName>
</protein>
<evidence type="ECO:0000313" key="1">
    <source>
        <dbReference type="EMBL" id="KAF2464056.1"/>
    </source>
</evidence>
<reference evidence="1" key="1">
    <citation type="journal article" date="2020" name="Stud. Mycol.">
        <title>101 Dothideomycetes genomes: a test case for predicting lifestyles and emergence of pathogens.</title>
        <authorList>
            <person name="Haridas S."/>
            <person name="Albert R."/>
            <person name="Binder M."/>
            <person name="Bloem J."/>
            <person name="Labutti K."/>
            <person name="Salamov A."/>
            <person name="Andreopoulos B."/>
            <person name="Baker S."/>
            <person name="Barry K."/>
            <person name="Bills G."/>
            <person name="Bluhm B."/>
            <person name="Cannon C."/>
            <person name="Castanera R."/>
            <person name="Culley D."/>
            <person name="Daum C."/>
            <person name="Ezra D."/>
            <person name="Gonzalez J."/>
            <person name="Henrissat B."/>
            <person name="Kuo A."/>
            <person name="Liang C."/>
            <person name="Lipzen A."/>
            <person name="Lutzoni F."/>
            <person name="Magnuson J."/>
            <person name="Mondo S."/>
            <person name="Nolan M."/>
            <person name="Ohm R."/>
            <person name="Pangilinan J."/>
            <person name="Park H.-J."/>
            <person name="Ramirez L."/>
            <person name="Alfaro M."/>
            <person name="Sun H."/>
            <person name="Tritt A."/>
            <person name="Yoshinaga Y."/>
            <person name="Zwiers L.-H."/>
            <person name="Turgeon B."/>
            <person name="Goodwin S."/>
            <person name="Spatafora J."/>
            <person name="Crous P."/>
            <person name="Grigoriev I."/>
        </authorList>
    </citation>
    <scope>NUCLEOTIDE SEQUENCE</scope>
    <source>
        <strain evidence="1">ATCC 200398</strain>
    </source>
</reference>
<dbReference type="Proteomes" id="UP000799755">
    <property type="component" value="Unassembled WGS sequence"/>
</dbReference>
<proteinExistence type="predicted"/>
<accession>A0ACB6QAW8</accession>